<protein>
    <recommendedName>
        <fullName evidence="4">Resistance to inhibitors of cholinesterase protein 3 N-terminal domain-containing protein</fullName>
    </recommendedName>
</protein>
<dbReference type="Pfam" id="PF15361">
    <property type="entry name" value="RIC3"/>
    <property type="match status" value="1"/>
</dbReference>
<dbReference type="SMART" id="SM00268">
    <property type="entry name" value="ACTIN"/>
    <property type="match status" value="1"/>
</dbReference>
<dbReference type="InterPro" id="IPR032763">
    <property type="entry name" value="RIC3_N"/>
</dbReference>
<evidence type="ECO:0000256" key="2">
    <source>
        <dbReference type="SAM" id="MobiDB-lite"/>
    </source>
</evidence>
<reference evidence="5" key="1">
    <citation type="journal article" date="2014" name="Nat. Genet.">
        <title>Genome and transcriptome of the porcine whipworm Trichuris suis.</title>
        <authorList>
            <person name="Jex A.R."/>
            <person name="Nejsum P."/>
            <person name="Schwarz E.M."/>
            <person name="Hu L."/>
            <person name="Young N.D."/>
            <person name="Hall R.S."/>
            <person name="Korhonen P.K."/>
            <person name="Liao S."/>
            <person name="Thamsborg S."/>
            <person name="Xia J."/>
            <person name="Xu P."/>
            <person name="Wang S."/>
            <person name="Scheerlinck J.P."/>
            <person name="Hofmann A."/>
            <person name="Sternberg P.W."/>
            <person name="Wang J."/>
            <person name="Gasser R.B."/>
        </authorList>
    </citation>
    <scope>NUCLEOTIDE SEQUENCE [LARGE SCALE GENOMIC DNA]</scope>
    <source>
        <strain evidence="5">DCEP-RM93F</strain>
    </source>
</reference>
<dbReference type="Gene3D" id="3.30.420.40">
    <property type="match status" value="2"/>
</dbReference>
<name>A0A085NU28_9BILA</name>
<dbReference type="Gene3D" id="2.30.29.30">
    <property type="entry name" value="Pleckstrin-homology domain (PH domain)/Phosphotyrosine-binding domain (PTB)"/>
    <property type="match status" value="1"/>
</dbReference>
<feature type="compositionally biased region" description="Basic residues" evidence="2">
    <location>
        <begin position="482"/>
        <end position="494"/>
    </location>
</feature>
<dbReference type="InterPro" id="IPR011993">
    <property type="entry name" value="PH-like_dom_sf"/>
</dbReference>
<organism evidence="5">
    <name type="scientific">Trichuris suis</name>
    <name type="common">pig whipworm</name>
    <dbReference type="NCBI Taxonomy" id="68888"/>
    <lineage>
        <taxon>Eukaryota</taxon>
        <taxon>Metazoa</taxon>
        <taxon>Ecdysozoa</taxon>
        <taxon>Nematoda</taxon>
        <taxon>Enoplea</taxon>
        <taxon>Dorylaimia</taxon>
        <taxon>Trichinellida</taxon>
        <taxon>Trichuridae</taxon>
        <taxon>Trichuris</taxon>
    </lineage>
</organism>
<feature type="compositionally biased region" description="Basic and acidic residues" evidence="2">
    <location>
        <begin position="294"/>
        <end position="303"/>
    </location>
</feature>
<keyword evidence="3" id="KW-1133">Transmembrane helix</keyword>
<proteinExistence type="inferred from homology"/>
<dbReference type="PANTHER" id="PTHR11937">
    <property type="entry name" value="ACTIN"/>
    <property type="match status" value="1"/>
</dbReference>
<dbReference type="SUPFAM" id="SSF53067">
    <property type="entry name" value="Actin-like ATPase domain"/>
    <property type="match status" value="2"/>
</dbReference>
<dbReference type="InterPro" id="IPR004000">
    <property type="entry name" value="Actin"/>
</dbReference>
<evidence type="ECO:0000259" key="4">
    <source>
        <dbReference type="Pfam" id="PF15361"/>
    </source>
</evidence>
<feature type="region of interest" description="Disordered" evidence="2">
    <location>
        <begin position="271"/>
        <end position="303"/>
    </location>
</feature>
<sequence length="1092" mass="122857">MAEEAVQITRRKTLAVFLVVTVSVVVVYPTFIHPKLFSAFGLFRQKPETEFDSVRNGHHPLRSQQVHRPYDETGRKAHDHLPPNYGAHLAGSRREKGFWSSLLPFYSIGVIAFLAYTLSKMWLKTDTNGVDNEHAVRSTSLFRNGREGGSYLRSLNDGQLKRLREQLLETEEAMQQILEGLESDHVNKNTAKNDFQEALASLKRLTDLTAGKLLYHFEERQSQPSLEPSIEDLLHDLENVLERALQSVLREHTSGRRRALRRTVAAIFHQRTDLNKEDQKGGRTLSANASKGESAQRDSISRRHWQMRAEDGRKSDHENIFRQGNKVVPHVTRVQVNPDIDPVCSALNCRSPCRTHAASFEDVSEDASLTRQSLLKQVQYVDEANSPSVLRNWEPVSLLEKYTLTKAVDHVNVKDKVNSNEAQCYKSSKRNQVSNSDMEQWKWIAQSAPLEEVGHGISLCLSTTQLNASASEAGKGNCDHSMKHKSITKKRPLSRSKTVPAISTTWPVDDEGPALTSAASVHSTRSNLTCNSHSVAKPFSHAITVIRVKPAKTRGELQQQPAATEMPLPLQNYSSERSSTWSVLPLLRCLYKVEYCNEPIKAFLTHLPFGQGSDQTDPIWSKHYFVLAHGCLQWFQDESEKYRVGQLNLLDTQVTQDPLSSSVKIQGPTDGMVLILKLGSQMMKWFPALRWQSREHLLMPLLPTSSRSHKKICVIEIGSCSTRVGLVQDKLTLPHLFFPSVLAETTDGDLLIGEEAVAALAQSPGNLLEHTWFGATFFCSDRLSLDKVTQVFRTIFHRMDIHPPSFQLLLSLPLIVSRSKVIDVLRLLLQEFQFKGVAIERQVNLALIALDAKTGVVVDMGNKLSIVAIYDGYVLSNTVVSLQSYSLEMNRLLHNRLANKGYGFTFDACKEQNLLRYVKEKACFVSSDFAGDLKSSARSGGQEFSTDVNLHSVDPESSLPYRSIEISHERFETTEILFSPKRWGLDSKGLHELVNQCIKSSPIDNRRELFKSIYLIGGMSLFPGLPERLESELRRMVPPSVEVNVHAAPWRYHASFLGAKIVADTNLTQRILITQNNMDDSIPQSFLDISVI</sequence>
<feature type="region of interest" description="Disordered" evidence="2">
    <location>
        <begin position="473"/>
        <end position="499"/>
    </location>
</feature>
<comment type="similarity">
    <text evidence="1">Belongs to the actin family.</text>
</comment>
<dbReference type="Proteomes" id="UP000030758">
    <property type="component" value="Unassembled WGS sequence"/>
</dbReference>
<dbReference type="AlphaFoldDB" id="A0A085NU28"/>
<dbReference type="Gene3D" id="3.90.640.10">
    <property type="entry name" value="Actin, Chain A, domain 4"/>
    <property type="match status" value="1"/>
</dbReference>
<evidence type="ECO:0000256" key="3">
    <source>
        <dbReference type="SAM" id="Phobius"/>
    </source>
</evidence>
<dbReference type="InterPro" id="IPR043129">
    <property type="entry name" value="ATPase_NBD"/>
</dbReference>
<feature type="domain" description="Resistance to inhibitors of cholinesterase protein 3 N-terminal" evidence="4">
    <location>
        <begin position="24"/>
        <end position="179"/>
    </location>
</feature>
<feature type="compositionally biased region" description="Basic and acidic residues" evidence="2">
    <location>
        <begin position="271"/>
        <end position="281"/>
    </location>
</feature>
<dbReference type="EMBL" id="KL367475">
    <property type="protein sequence ID" value="KFD72974.1"/>
    <property type="molecule type" value="Genomic_DNA"/>
</dbReference>
<feature type="transmembrane region" description="Helical" evidence="3">
    <location>
        <begin position="12"/>
        <end position="32"/>
    </location>
</feature>
<evidence type="ECO:0000256" key="1">
    <source>
        <dbReference type="RuleBase" id="RU000487"/>
    </source>
</evidence>
<evidence type="ECO:0000313" key="5">
    <source>
        <dbReference type="EMBL" id="KFD72974.1"/>
    </source>
</evidence>
<dbReference type="SUPFAM" id="SSF50729">
    <property type="entry name" value="PH domain-like"/>
    <property type="match status" value="1"/>
</dbReference>
<dbReference type="Pfam" id="PF00022">
    <property type="entry name" value="Actin"/>
    <property type="match status" value="1"/>
</dbReference>
<accession>A0A085NU28</accession>
<keyword evidence="3" id="KW-0472">Membrane</keyword>
<keyword evidence="3" id="KW-0812">Transmembrane</keyword>
<gene>
    <name evidence="5" type="ORF">M514_00108</name>
</gene>